<evidence type="ECO:0000256" key="1">
    <source>
        <dbReference type="SAM" id="MobiDB-lite"/>
    </source>
</evidence>
<sequence length="152" mass="17662">MRTRSSSNFTNGHIKALIGRRIKISGTKKTYEYQVEHMDENEPKYFIEENLLRDLIHNSAFDEYERMERSGETNIRIVTKAAGNFTLKHSYKEENVETDLKENFEVKRKRSKETPVTNPSTNNNDYSSDESVEEGGSEEFPKGIFYGTTAYE</sequence>
<protein>
    <submittedName>
        <fullName evidence="3">Uncharacterized protein</fullName>
    </submittedName>
</protein>
<evidence type="ECO:0000313" key="3">
    <source>
        <dbReference type="WBParaSite" id="PTRK_0000254300.1"/>
    </source>
</evidence>
<dbReference type="AlphaFoldDB" id="A0A0N4Z600"/>
<reference evidence="3" key="1">
    <citation type="submission" date="2017-02" db="UniProtKB">
        <authorList>
            <consortium name="WormBaseParasite"/>
        </authorList>
    </citation>
    <scope>IDENTIFICATION</scope>
</reference>
<feature type="compositionally biased region" description="Acidic residues" evidence="1">
    <location>
        <begin position="127"/>
        <end position="137"/>
    </location>
</feature>
<keyword evidence="2" id="KW-1185">Reference proteome</keyword>
<accession>A0A0N4Z600</accession>
<proteinExistence type="predicted"/>
<evidence type="ECO:0000313" key="2">
    <source>
        <dbReference type="Proteomes" id="UP000038045"/>
    </source>
</evidence>
<feature type="compositionally biased region" description="Polar residues" evidence="1">
    <location>
        <begin position="114"/>
        <end position="126"/>
    </location>
</feature>
<dbReference type="WBParaSite" id="PTRK_0000254300.1">
    <property type="protein sequence ID" value="PTRK_0000254300.1"/>
    <property type="gene ID" value="PTRK_0000254300"/>
</dbReference>
<name>A0A0N4Z600_PARTI</name>
<organism evidence="2 3">
    <name type="scientific">Parastrongyloides trichosuri</name>
    <name type="common">Possum-specific nematode worm</name>
    <dbReference type="NCBI Taxonomy" id="131310"/>
    <lineage>
        <taxon>Eukaryota</taxon>
        <taxon>Metazoa</taxon>
        <taxon>Ecdysozoa</taxon>
        <taxon>Nematoda</taxon>
        <taxon>Chromadorea</taxon>
        <taxon>Rhabditida</taxon>
        <taxon>Tylenchina</taxon>
        <taxon>Panagrolaimomorpha</taxon>
        <taxon>Strongyloidoidea</taxon>
        <taxon>Strongyloididae</taxon>
        <taxon>Parastrongyloides</taxon>
    </lineage>
</organism>
<dbReference type="Proteomes" id="UP000038045">
    <property type="component" value="Unplaced"/>
</dbReference>
<feature type="region of interest" description="Disordered" evidence="1">
    <location>
        <begin position="103"/>
        <end position="152"/>
    </location>
</feature>